<dbReference type="GO" id="GO:0016788">
    <property type="term" value="F:hydrolase activity, acting on ester bonds"/>
    <property type="evidence" value="ECO:0007669"/>
    <property type="project" value="InterPro"/>
</dbReference>
<dbReference type="Proteomes" id="UP000028878">
    <property type="component" value="Unassembled WGS sequence"/>
</dbReference>
<dbReference type="PROSITE" id="PS01091">
    <property type="entry name" value="TATD_3"/>
    <property type="match status" value="1"/>
</dbReference>
<evidence type="ECO:0000256" key="2">
    <source>
        <dbReference type="ARBA" id="ARBA00022723"/>
    </source>
</evidence>
<accession>A0A1L1PFE1</accession>
<dbReference type="NCBIfam" id="TIGR00010">
    <property type="entry name" value="YchF/TatD family DNA exonuclease"/>
    <property type="match status" value="1"/>
</dbReference>
<comment type="similarity">
    <text evidence="1">Belongs to the metallo-dependent hydrolases superfamily. TatD-type hydrolase family.</text>
</comment>
<reference evidence="6" key="1">
    <citation type="submission" date="2014-02" db="EMBL/GenBank/DDBJ databases">
        <authorList>
            <person name="Gan H."/>
        </authorList>
    </citation>
    <scope>NUCLEOTIDE SEQUENCE [LARGE SCALE GENOMIC DNA]</scope>
    <source>
        <strain evidence="6">S1</strain>
    </source>
</reference>
<feature type="binding site" evidence="4">
    <location>
        <position position="213"/>
    </location>
    <ligand>
        <name>a divalent metal cation</name>
        <dbReference type="ChEBI" id="CHEBI:60240"/>
        <label>1</label>
    </ligand>
</feature>
<feature type="binding site" evidence="4">
    <location>
        <position position="8"/>
    </location>
    <ligand>
        <name>a divalent metal cation</name>
        <dbReference type="ChEBI" id="CHEBI:60240"/>
        <label>1</label>
    </ligand>
</feature>
<evidence type="ECO:0000256" key="4">
    <source>
        <dbReference type="PIRSR" id="PIRSR005902-1"/>
    </source>
</evidence>
<dbReference type="InterPro" id="IPR032466">
    <property type="entry name" value="Metal_Hydrolase"/>
</dbReference>
<dbReference type="GO" id="GO:0005829">
    <property type="term" value="C:cytosol"/>
    <property type="evidence" value="ECO:0007669"/>
    <property type="project" value="TreeGrafter"/>
</dbReference>
<dbReference type="GO" id="GO:0004536">
    <property type="term" value="F:DNA nuclease activity"/>
    <property type="evidence" value="ECO:0007669"/>
    <property type="project" value="InterPro"/>
</dbReference>
<dbReference type="SUPFAM" id="SSF51556">
    <property type="entry name" value="Metallo-dependent hydrolases"/>
    <property type="match status" value="1"/>
</dbReference>
<dbReference type="FunFam" id="3.20.20.140:FF:000005">
    <property type="entry name" value="TatD family hydrolase"/>
    <property type="match status" value="1"/>
</dbReference>
<feature type="binding site" evidence="4">
    <location>
        <position position="163"/>
    </location>
    <ligand>
        <name>a divalent metal cation</name>
        <dbReference type="ChEBI" id="CHEBI:60240"/>
        <label>2</label>
    </ligand>
</feature>
<dbReference type="PANTHER" id="PTHR46124">
    <property type="entry name" value="D-AMINOACYL-TRNA DEACYLASE"/>
    <property type="match status" value="1"/>
</dbReference>
<organism evidence="5 6">
    <name type="scientific">Hydrogenophaga intermedia</name>
    <dbReference type="NCBI Taxonomy" id="65786"/>
    <lineage>
        <taxon>Bacteria</taxon>
        <taxon>Pseudomonadati</taxon>
        <taxon>Pseudomonadota</taxon>
        <taxon>Betaproteobacteria</taxon>
        <taxon>Burkholderiales</taxon>
        <taxon>Comamonadaceae</taxon>
        <taxon>Hydrogenophaga</taxon>
    </lineage>
</organism>
<name>A0A1L1PFE1_HYDIT</name>
<protein>
    <submittedName>
        <fullName evidence="5">TatD-like protein deoxyribonuclease</fullName>
        <ecNumber evidence="5">3.1.21.-</ecNumber>
    </submittedName>
</protein>
<sequence>MFTDSHCHLNFPELREQFPAILQAMADAQVDRALCICTTMEEFDDVHALARDHAHLWATVGVHPDSEDVIEPSLQDLLDGAARPKVVGIGETGLDYYRLGDRSLADMEWQRERFRVHIRAARQTGLPLVIHTRSASDDTLDILREEGGFGTGDGRAPARGVFHCFTETAEVARAALDLNFYISFSGILTFRNAADLRETARLVPLERLLIETDSPYLAPVPHRGKVNTPALVPHVAAQVAELKGLPVEAVAEATSRNFERLFDRVMVA</sequence>
<gene>
    <name evidence="5" type="ORF">BN948_01896</name>
</gene>
<evidence type="ECO:0000256" key="3">
    <source>
        <dbReference type="ARBA" id="ARBA00022801"/>
    </source>
</evidence>
<keyword evidence="3 5" id="KW-0378">Hydrolase</keyword>
<feature type="binding site" evidence="4">
    <location>
        <position position="6"/>
    </location>
    <ligand>
        <name>a divalent metal cation</name>
        <dbReference type="ChEBI" id="CHEBI:60240"/>
        <label>1</label>
    </ligand>
</feature>
<dbReference type="Pfam" id="PF01026">
    <property type="entry name" value="TatD_DNase"/>
    <property type="match status" value="1"/>
</dbReference>
<dbReference type="EMBL" id="CCAE010000011">
    <property type="protein sequence ID" value="CDN87474.1"/>
    <property type="molecule type" value="Genomic_DNA"/>
</dbReference>
<evidence type="ECO:0000256" key="1">
    <source>
        <dbReference type="ARBA" id="ARBA00009275"/>
    </source>
</evidence>
<dbReference type="RefSeq" id="WP_009518591.1">
    <property type="nucleotide sequence ID" value="NZ_CCAE010000011.1"/>
</dbReference>
<reference evidence="6" key="2">
    <citation type="submission" date="2014-11" db="EMBL/GenBank/DDBJ databases">
        <title>Draft genome sequence of Hydrogenophaga intermedia S1.</title>
        <authorList>
            <person name="Gan H.M."/>
            <person name="Chew T.H."/>
            <person name="Stolz A."/>
        </authorList>
    </citation>
    <scope>NUCLEOTIDE SEQUENCE [LARGE SCALE GENOMIC DNA]</scope>
    <source>
        <strain evidence="6">S1</strain>
    </source>
</reference>
<feature type="binding site" evidence="4">
    <location>
        <position position="91"/>
    </location>
    <ligand>
        <name>a divalent metal cation</name>
        <dbReference type="ChEBI" id="CHEBI:60240"/>
        <label>1</label>
    </ligand>
</feature>
<feature type="binding site" evidence="4">
    <location>
        <position position="131"/>
    </location>
    <ligand>
        <name>a divalent metal cation</name>
        <dbReference type="ChEBI" id="CHEBI:60240"/>
        <label>2</label>
    </ligand>
</feature>
<dbReference type="Gene3D" id="3.20.20.140">
    <property type="entry name" value="Metal-dependent hydrolases"/>
    <property type="match status" value="1"/>
</dbReference>
<dbReference type="InterPro" id="IPR015991">
    <property type="entry name" value="TatD/YcfH-like"/>
</dbReference>
<evidence type="ECO:0000313" key="6">
    <source>
        <dbReference type="Proteomes" id="UP000028878"/>
    </source>
</evidence>
<dbReference type="AlphaFoldDB" id="A0A1L1PFE1"/>
<keyword evidence="2 4" id="KW-0479">Metal-binding</keyword>
<dbReference type="InterPro" id="IPR018228">
    <property type="entry name" value="DNase_TatD-rel_CS"/>
</dbReference>
<keyword evidence="6" id="KW-1185">Reference proteome</keyword>
<dbReference type="EC" id="3.1.21.-" evidence="5"/>
<evidence type="ECO:0000313" key="5">
    <source>
        <dbReference type="EMBL" id="CDN87474.1"/>
    </source>
</evidence>
<dbReference type="InterPro" id="IPR001130">
    <property type="entry name" value="TatD-like"/>
</dbReference>
<dbReference type="PIRSF" id="PIRSF005902">
    <property type="entry name" value="DNase_TatD"/>
    <property type="match status" value="1"/>
</dbReference>
<dbReference type="GO" id="GO:0046872">
    <property type="term" value="F:metal ion binding"/>
    <property type="evidence" value="ECO:0007669"/>
    <property type="project" value="UniProtKB-KW"/>
</dbReference>
<dbReference type="PANTHER" id="PTHR46124:SF2">
    <property type="entry name" value="D-AMINOACYL-TRNA DEACYLASE"/>
    <property type="match status" value="1"/>
</dbReference>
<dbReference type="PROSITE" id="PS01090">
    <property type="entry name" value="TATD_2"/>
    <property type="match status" value="1"/>
</dbReference>
<proteinExistence type="inferred from homology"/>
<dbReference type="CDD" id="cd01310">
    <property type="entry name" value="TatD_DNAse"/>
    <property type="match status" value="1"/>
</dbReference>